<protein>
    <submittedName>
        <fullName evidence="1">Uncharacterized protein</fullName>
    </submittedName>
</protein>
<name>A0AAE0GPI6_9CHLO</name>
<dbReference type="EMBL" id="LGRX02003680">
    <property type="protein sequence ID" value="KAK3281848.1"/>
    <property type="molecule type" value="Genomic_DNA"/>
</dbReference>
<organism evidence="1 2">
    <name type="scientific">Cymbomonas tetramitiformis</name>
    <dbReference type="NCBI Taxonomy" id="36881"/>
    <lineage>
        <taxon>Eukaryota</taxon>
        <taxon>Viridiplantae</taxon>
        <taxon>Chlorophyta</taxon>
        <taxon>Pyramimonadophyceae</taxon>
        <taxon>Pyramimonadales</taxon>
        <taxon>Pyramimonadaceae</taxon>
        <taxon>Cymbomonas</taxon>
    </lineage>
</organism>
<proteinExistence type="predicted"/>
<accession>A0AAE0GPI6</accession>
<dbReference type="Proteomes" id="UP001190700">
    <property type="component" value="Unassembled WGS sequence"/>
</dbReference>
<comment type="caution">
    <text evidence="1">The sequence shown here is derived from an EMBL/GenBank/DDBJ whole genome shotgun (WGS) entry which is preliminary data.</text>
</comment>
<dbReference type="AlphaFoldDB" id="A0AAE0GPI6"/>
<sequence length="170" mass="17987">MTALVEGRGWIWQATDLISVSSMISSPVVEQPGTPVTSREYGPSPPALLLEESCQARGTTPTTRQACSSGGAMTITSCSDPSPVSMHPSAFEANQSSADTVRLGAAARQLFDGGSCPSFMGALEDARGGEDGCEECPEEFPTVQVDLVLSQECPDHIDVKLFIDIDLFML</sequence>
<gene>
    <name evidence="1" type="ORF">CYMTET_10386</name>
</gene>
<evidence type="ECO:0000313" key="1">
    <source>
        <dbReference type="EMBL" id="KAK3281848.1"/>
    </source>
</evidence>
<reference evidence="1 2" key="1">
    <citation type="journal article" date="2015" name="Genome Biol. Evol.">
        <title>Comparative Genomics of a Bacterivorous Green Alga Reveals Evolutionary Causalities and Consequences of Phago-Mixotrophic Mode of Nutrition.</title>
        <authorList>
            <person name="Burns J.A."/>
            <person name="Paasch A."/>
            <person name="Narechania A."/>
            <person name="Kim E."/>
        </authorList>
    </citation>
    <scope>NUCLEOTIDE SEQUENCE [LARGE SCALE GENOMIC DNA]</scope>
    <source>
        <strain evidence="1 2">PLY_AMNH</strain>
    </source>
</reference>
<keyword evidence="2" id="KW-1185">Reference proteome</keyword>
<evidence type="ECO:0000313" key="2">
    <source>
        <dbReference type="Proteomes" id="UP001190700"/>
    </source>
</evidence>